<keyword evidence="3" id="KW-1185">Reference proteome</keyword>
<evidence type="ECO:0000259" key="1">
    <source>
        <dbReference type="PROSITE" id="PS50828"/>
    </source>
</evidence>
<dbReference type="AlphaFoldDB" id="A0A1R4H403"/>
<evidence type="ECO:0000313" key="3">
    <source>
        <dbReference type="Proteomes" id="UP000195442"/>
    </source>
</evidence>
<gene>
    <name evidence="2" type="ORF">CRENPOLYSF2_1960005</name>
</gene>
<dbReference type="RefSeq" id="WP_087146326.1">
    <property type="nucleotide sequence ID" value="NZ_FUKJ01000108.1"/>
</dbReference>
<dbReference type="PANTHER" id="PTHR35562">
    <property type="entry name" value="DNA ENDONUCLEASE SMRA-RELATED"/>
    <property type="match status" value="1"/>
</dbReference>
<accession>A0A1R4H403</accession>
<dbReference type="Pfam" id="PF01713">
    <property type="entry name" value="Smr"/>
    <property type="match status" value="1"/>
</dbReference>
<dbReference type="SMART" id="SM00463">
    <property type="entry name" value="SMR"/>
    <property type="match status" value="1"/>
</dbReference>
<dbReference type="Gene3D" id="3.30.1370.110">
    <property type="match status" value="1"/>
</dbReference>
<organism evidence="2 3">
    <name type="scientific">Crenothrix polyspora</name>
    <dbReference type="NCBI Taxonomy" id="360316"/>
    <lineage>
        <taxon>Bacteria</taxon>
        <taxon>Pseudomonadati</taxon>
        <taxon>Pseudomonadota</taxon>
        <taxon>Gammaproteobacteria</taxon>
        <taxon>Methylococcales</taxon>
        <taxon>Crenotrichaceae</taxon>
        <taxon>Crenothrix</taxon>
    </lineage>
</organism>
<dbReference type="InterPro" id="IPR002625">
    <property type="entry name" value="Smr_dom"/>
</dbReference>
<dbReference type="PROSITE" id="PS50828">
    <property type="entry name" value="SMR"/>
    <property type="match status" value="1"/>
</dbReference>
<sequence>MSKKTISSEDSHLFRKTIGSVRAITSDKVLLRQATKPKPVPKRPVAAMEDYFLPFADPDLEKLSVEDTLHFSAAGLQKNVIKKLRQGYFGLDAEIDLHGLNSHDAKQQLLRFLHDSVENGRRCVHIIHGKGYRSPDNHPILKNNLNIWLRQHKYVLAFCSALPKQGGAGAVIVLLQLAQKYDDV</sequence>
<proteinExistence type="predicted"/>
<dbReference type="EMBL" id="FUKJ01000108">
    <property type="protein sequence ID" value="SJM90949.1"/>
    <property type="molecule type" value="Genomic_DNA"/>
</dbReference>
<reference evidence="3" key="1">
    <citation type="submission" date="2017-02" db="EMBL/GenBank/DDBJ databases">
        <authorList>
            <person name="Daims H."/>
        </authorList>
    </citation>
    <scope>NUCLEOTIDE SEQUENCE [LARGE SCALE GENOMIC DNA]</scope>
</reference>
<feature type="domain" description="Smr" evidence="1">
    <location>
        <begin position="95"/>
        <end position="176"/>
    </location>
</feature>
<dbReference type="GO" id="GO:0004520">
    <property type="term" value="F:DNA endonuclease activity"/>
    <property type="evidence" value="ECO:0007669"/>
    <property type="project" value="TreeGrafter"/>
</dbReference>
<name>A0A1R4H403_9GAMM</name>
<dbReference type="SUPFAM" id="SSF160443">
    <property type="entry name" value="SMR domain-like"/>
    <property type="match status" value="1"/>
</dbReference>
<evidence type="ECO:0000313" key="2">
    <source>
        <dbReference type="EMBL" id="SJM90949.1"/>
    </source>
</evidence>
<dbReference type="InterPro" id="IPR036063">
    <property type="entry name" value="Smr_dom_sf"/>
</dbReference>
<protein>
    <submittedName>
        <fullName evidence="2">Smr protein/MutS2</fullName>
    </submittedName>
</protein>
<dbReference type="OrthoDB" id="9808881at2"/>
<dbReference type="PANTHER" id="PTHR35562:SF2">
    <property type="entry name" value="DNA ENDONUCLEASE SMRA-RELATED"/>
    <property type="match status" value="1"/>
</dbReference>
<dbReference type="Proteomes" id="UP000195442">
    <property type="component" value="Unassembled WGS sequence"/>
</dbReference>